<dbReference type="InterPro" id="IPR025247">
    <property type="entry name" value="EcoRI-like_methylase"/>
</dbReference>
<protein>
    <submittedName>
        <fullName evidence="1">Adenine-specific methyltransferase EcoRI family protein</fullName>
    </submittedName>
</protein>
<dbReference type="GO" id="GO:0008168">
    <property type="term" value="F:methyltransferase activity"/>
    <property type="evidence" value="ECO:0007669"/>
    <property type="project" value="UniProtKB-KW"/>
</dbReference>
<accession>A0A838ZTY5</accession>
<evidence type="ECO:0000313" key="2">
    <source>
        <dbReference type="Proteomes" id="UP000552241"/>
    </source>
</evidence>
<dbReference type="GO" id="GO:0032259">
    <property type="term" value="P:methylation"/>
    <property type="evidence" value="ECO:0007669"/>
    <property type="project" value="UniProtKB-KW"/>
</dbReference>
<dbReference type="InterPro" id="IPR002052">
    <property type="entry name" value="DNA_methylase_N6_adenine_CS"/>
</dbReference>
<dbReference type="PROSITE" id="PS00092">
    <property type="entry name" value="N6_MTASE"/>
    <property type="match status" value="1"/>
</dbReference>
<comment type="caution">
    <text evidence="1">The sequence shown here is derived from an EMBL/GenBank/DDBJ whole genome shotgun (WGS) entry which is preliminary data.</text>
</comment>
<gene>
    <name evidence="1" type="ORF">HU137_11780</name>
</gene>
<keyword evidence="1" id="KW-0808">Transferase</keyword>
<dbReference type="RefSeq" id="WP_182044051.1">
    <property type="nucleotide sequence ID" value="NZ_JACDZE010000004.1"/>
</dbReference>
<keyword evidence="2" id="KW-1185">Reference proteome</keyword>
<dbReference type="Proteomes" id="UP000552241">
    <property type="component" value="Unassembled WGS sequence"/>
</dbReference>
<evidence type="ECO:0000313" key="1">
    <source>
        <dbReference type="EMBL" id="MBA5630454.1"/>
    </source>
</evidence>
<sequence length="352" mass="41248">MTEKAQNKNLNQAKTNKKDEFYTQLSDIERELKYYKKHFKDKVVYCNCDDPRVSNFFHFFSYNFEKLGLKKLIATCYKSQDMDLFSQNNSEQAIYLEYTGDKNGNNVPDPNEIGIKKLKGDGDFRSKECIELLKQADIVVTNPPFSLFREYVSQLIEYDKKFIIVGHQNAIKYKEIFPLIRDNKLWLGYGFKGGAGHFINEHYEDYATATDRKEGMIRVSGVHWFTNLEINKRHEDLILYKKYTPEEYPKYENFDAINVDVTKDIPMDYEGFMGVPITFMDKYNPDQFEIIGVGIANLGLEMGIEPYKPEHKKYRKEVQKRGAVDGDLYMMVDGVVTVPYSRIIIRNKKVQK</sequence>
<dbReference type="EMBL" id="JACDZE010000004">
    <property type="protein sequence ID" value="MBA5630454.1"/>
    <property type="molecule type" value="Genomic_DNA"/>
</dbReference>
<reference evidence="1 2" key="1">
    <citation type="submission" date="2020-07" db="EMBL/GenBank/DDBJ databases">
        <title>Moheibacter lacus sp. nov., a member of the family Flavobacteriaceae isolated from freshwater lake sediment.</title>
        <authorList>
            <person name="Liu Y."/>
        </authorList>
    </citation>
    <scope>NUCLEOTIDE SEQUENCE [LARGE SCALE GENOMIC DNA]</scope>
    <source>
        <strain evidence="1 2">BDHS18</strain>
    </source>
</reference>
<dbReference type="Pfam" id="PF13651">
    <property type="entry name" value="EcoRI_methylase"/>
    <property type="match status" value="1"/>
</dbReference>
<dbReference type="GO" id="GO:0003676">
    <property type="term" value="F:nucleic acid binding"/>
    <property type="evidence" value="ECO:0007669"/>
    <property type="project" value="InterPro"/>
</dbReference>
<dbReference type="AlphaFoldDB" id="A0A838ZTY5"/>
<proteinExistence type="predicted"/>
<organism evidence="1 2">
    <name type="scientific">Moheibacter lacus</name>
    <dbReference type="NCBI Taxonomy" id="2745851"/>
    <lineage>
        <taxon>Bacteria</taxon>
        <taxon>Pseudomonadati</taxon>
        <taxon>Bacteroidota</taxon>
        <taxon>Flavobacteriia</taxon>
        <taxon>Flavobacteriales</taxon>
        <taxon>Weeksellaceae</taxon>
        <taxon>Moheibacter</taxon>
    </lineage>
</organism>
<name>A0A838ZTY5_9FLAO</name>
<keyword evidence="1" id="KW-0489">Methyltransferase</keyword>